<keyword evidence="1" id="KW-0472">Membrane</keyword>
<evidence type="ECO:0000313" key="3">
    <source>
        <dbReference type="Proteomes" id="UP000501058"/>
    </source>
</evidence>
<dbReference type="RefSeq" id="WP_166234318.1">
    <property type="nucleotide sequence ID" value="NZ_CP049865.1"/>
</dbReference>
<keyword evidence="1" id="KW-0812">Transmembrane</keyword>
<dbReference type="Proteomes" id="UP000501058">
    <property type="component" value="Chromosome"/>
</dbReference>
<feature type="transmembrane region" description="Helical" evidence="1">
    <location>
        <begin position="21"/>
        <end position="40"/>
    </location>
</feature>
<protein>
    <submittedName>
        <fullName evidence="2">Uncharacterized protein</fullName>
    </submittedName>
</protein>
<sequence length="46" mass="5251">MDARPGHPAPRRERRRWTHMLDVIYIAALFALIGVVALVARGVERL</sequence>
<dbReference type="KEGG" id="prv:G7070_14500"/>
<accession>A0A6G7Y9F6</accession>
<keyword evidence="3" id="KW-1185">Reference proteome</keyword>
<evidence type="ECO:0000256" key="1">
    <source>
        <dbReference type="SAM" id="Phobius"/>
    </source>
</evidence>
<evidence type="ECO:0000313" key="2">
    <source>
        <dbReference type="EMBL" id="QIK73247.1"/>
    </source>
</evidence>
<gene>
    <name evidence="2" type="ORF">G7070_14500</name>
</gene>
<organism evidence="2 3">
    <name type="scientific">Propioniciclava coleopterorum</name>
    <dbReference type="NCBI Taxonomy" id="2714937"/>
    <lineage>
        <taxon>Bacteria</taxon>
        <taxon>Bacillati</taxon>
        <taxon>Actinomycetota</taxon>
        <taxon>Actinomycetes</taxon>
        <taxon>Propionibacteriales</taxon>
        <taxon>Propionibacteriaceae</taxon>
        <taxon>Propioniciclava</taxon>
    </lineage>
</organism>
<reference evidence="2 3" key="1">
    <citation type="submission" date="2020-03" db="EMBL/GenBank/DDBJ databases">
        <title>Propioniciclava sp. nov., isolated from Hydrophilus acuminatus.</title>
        <authorList>
            <person name="Hyun D.-W."/>
            <person name="Bae J.-W."/>
        </authorList>
    </citation>
    <scope>NUCLEOTIDE SEQUENCE [LARGE SCALE GENOMIC DNA]</scope>
    <source>
        <strain evidence="2 3">HDW11</strain>
    </source>
</reference>
<dbReference type="EMBL" id="CP049865">
    <property type="protein sequence ID" value="QIK73247.1"/>
    <property type="molecule type" value="Genomic_DNA"/>
</dbReference>
<name>A0A6G7Y9F6_9ACTN</name>
<proteinExistence type="predicted"/>
<dbReference type="AlphaFoldDB" id="A0A6G7Y9F6"/>
<keyword evidence="1" id="KW-1133">Transmembrane helix</keyword>